<evidence type="ECO:0000259" key="3">
    <source>
        <dbReference type="Pfam" id="PF14775"/>
    </source>
</evidence>
<dbReference type="RefSeq" id="XP_017695275.1">
    <property type="nucleotide sequence ID" value="XM_017839786.1"/>
</dbReference>
<dbReference type="Pfam" id="PF14775">
    <property type="entry name" value="NYD-SP28_assoc"/>
    <property type="match status" value="1"/>
</dbReference>
<feature type="region of interest" description="Disordered" evidence="2">
    <location>
        <begin position="326"/>
        <end position="367"/>
    </location>
</feature>
<dbReference type="GO" id="GO:0005858">
    <property type="term" value="C:axonemal dynein complex"/>
    <property type="evidence" value="ECO:0007669"/>
    <property type="project" value="InterPro"/>
</dbReference>
<keyword evidence="4" id="KW-1185">Reference proteome</keyword>
<dbReference type="AlphaFoldDB" id="A0A6J0J8H2"/>
<dbReference type="OrthoDB" id="10260459at2759"/>
<dbReference type="GO" id="GO:0003352">
    <property type="term" value="P:regulation of cilium movement"/>
    <property type="evidence" value="ECO:0007669"/>
    <property type="project" value="TreeGrafter"/>
</dbReference>
<dbReference type="Proteomes" id="UP000504624">
    <property type="component" value="Unplaced"/>
</dbReference>
<organism evidence="4 5">
    <name type="scientific">Lepidothrix coronata</name>
    <name type="common">blue-crowned manakin</name>
    <dbReference type="NCBI Taxonomy" id="321398"/>
    <lineage>
        <taxon>Eukaryota</taxon>
        <taxon>Metazoa</taxon>
        <taxon>Chordata</taxon>
        <taxon>Craniata</taxon>
        <taxon>Vertebrata</taxon>
        <taxon>Euteleostomi</taxon>
        <taxon>Archelosauria</taxon>
        <taxon>Archosauria</taxon>
        <taxon>Dinosauria</taxon>
        <taxon>Saurischia</taxon>
        <taxon>Theropoda</taxon>
        <taxon>Coelurosauria</taxon>
        <taxon>Aves</taxon>
        <taxon>Neognathae</taxon>
        <taxon>Neoaves</taxon>
        <taxon>Telluraves</taxon>
        <taxon>Australaves</taxon>
        <taxon>Passeriformes</taxon>
        <taxon>Pipridae</taxon>
        <taxon>Lepidothrix</taxon>
    </lineage>
</organism>
<dbReference type="PANTHER" id="PTHR21625:SF1">
    <property type="entry name" value="DYNEIN REGULATORY COMPLEX PROTEIN 1"/>
    <property type="match status" value="1"/>
</dbReference>
<protein>
    <submittedName>
        <fullName evidence="5">Dynein regulatory complex protein 1</fullName>
    </submittedName>
</protein>
<evidence type="ECO:0000313" key="5">
    <source>
        <dbReference type="RefSeq" id="XP_017695275.1"/>
    </source>
</evidence>
<feature type="compositionally biased region" description="Low complexity" evidence="2">
    <location>
        <begin position="30"/>
        <end position="49"/>
    </location>
</feature>
<reference evidence="5" key="1">
    <citation type="submission" date="2025-08" db="UniProtKB">
        <authorList>
            <consortium name="RefSeq"/>
        </authorList>
    </citation>
    <scope>IDENTIFICATION</scope>
</reference>
<dbReference type="InterPro" id="IPR039750">
    <property type="entry name" value="DRC1/DRC2"/>
</dbReference>
<dbReference type="GeneID" id="108510095"/>
<dbReference type="PANTHER" id="PTHR21625">
    <property type="entry name" value="NYD-SP28 PROTEIN"/>
    <property type="match status" value="1"/>
</dbReference>
<feature type="region of interest" description="Disordered" evidence="2">
    <location>
        <begin position="1"/>
        <end position="50"/>
    </location>
</feature>
<gene>
    <name evidence="5" type="primary">DRC1</name>
</gene>
<evidence type="ECO:0000313" key="4">
    <source>
        <dbReference type="Proteomes" id="UP000504624"/>
    </source>
</evidence>
<keyword evidence="1" id="KW-0175">Coiled coil</keyword>
<feature type="domain" description="Dynein regulatory complex protein 1 C-terminal" evidence="3">
    <location>
        <begin position="413"/>
        <end position="472"/>
    </location>
</feature>
<dbReference type="CTD" id="92749"/>
<dbReference type="GO" id="GO:0070286">
    <property type="term" value="P:axonemal dynein complex assembly"/>
    <property type="evidence" value="ECO:0007669"/>
    <property type="project" value="InterPro"/>
</dbReference>
<name>A0A6J0J8H2_9PASS</name>
<accession>A0A6J0J8H2</accession>
<dbReference type="InterPro" id="IPR029440">
    <property type="entry name" value="DRC1_C"/>
</dbReference>
<evidence type="ECO:0000256" key="1">
    <source>
        <dbReference type="SAM" id="Coils"/>
    </source>
</evidence>
<evidence type="ECO:0000256" key="2">
    <source>
        <dbReference type="SAM" id="MobiDB-lite"/>
    </source>
</evidence>
<proteinExistence type="predicted"/>
<dbReference type="GO" id="GO:0060285">
    <property type="term" value="P:cilium-dependent cell motility"/>
    <property type="evidence" value="ECO:0007669"/>
    <property type="project" value="TreeGrafter"/>
</dbReference>
<feature type="coiled-coil region" evidence="1">
    <location>
        <begin position="151"/>
        <end position="196"/>
    </location>
</feature>
<sequence>MENREGGAAPAALHEIREPSPGPEPDLHLGAAAAAAAESGPEPGAAAEAASERAERIGARRSRVESGFFRFFPPQFFGNPLPVAGGEFPIFPRPFFFWNVPPLELQYLERKLQETSGIFHLNKAKLEYNLEVLRQQDLENSALRSLQKRRITRLQGALSNLNSRLEKKERKFREEKQSLECDRERLEGRQEETRSRMRHFSATGLDQFRRLWLLNEAEAKELIRKALEADRLLHVQQLGIPWEEPLHRFLENVGPLGEKPEKRTALRAAREALEGGNSGNVPGVFPTFPSPGLSRPCRSRFPSSQALRIEDEDDLFQLVDSFLKHKSREAPEKSQSQGSAGGDLPDPAEEGGAASRQEELRCSRNSRSSVRVHVDDVPKILKEFLSNFDRLRDAEAAAAREALDIRDSSGDAEYWEALAHVIPEPKLKLWDALDAALLEYHRVLSRRSELLSQATLLQQQNSELGMLLEEYLRSKASG</sequence>